<dbReference type="Proteomes" id="UP000831532">
    <property type="component" value="Chromosome"/>
</dbReference>
<organism evidence="1 2">
    <name type="scientific">Massilia violaceinigra</name>
    <dbReference type="NCBI Taxonomy" id="2045208"/>
    <lineage>
        <taxon>Bacteria</taxon>
        <taxon>Pseudomonadati</taxon>
        <taxon>Pseudomonadota</taxon>
        <taxon>Betaproteobacteria</taxon>
        <taxon>Burkholderiales</taxon>
        <taxon>Oxalobacteraceae</taxon>
        <taxon>Telluria group</taxon>
        <taxon>Massilia</taxon>
    </lineage>
</organism>
<keyword evidence="2" id="KW-1185">Reference proteome</keyword>
<sequence length="150" mass="15723">MSYSIQSIVAFRGVYPAELPAGLALVQLNDDVQMIPLGSIAREQYGIPFLPLTDDGDIEFPPSIQELCRQLSAGGDLAYIEAEIFGGAGVQASVLVGAGGRVGSVIVAHDAINAALCSLGVPRHNGGDEFASLALGRCRETDAWIDHAQE</sequence>
<dbReference type="EMBL" id="CP063361">
    <property type="protein sequence ID" value="UOD29120.1"/>
    <property type="molecule type" value="Genomic_DNA"/>
</dbReference>
<evidence type="ECO:0000313" key="2">
    <source>
        <dbReference type="Proteomes" id="UP000831532"/>
    </source>
</evidence>
<protein>
    <recommendedName>
        <fullName evidence="3">BFN domain-containing protein</fullName>
    </recommendedName>
</protein>
<name>A0ABY4A2X8_9BURK</name>
<proteinExistence type="predicted"/>
<reference evidence="1 2" key="1">
    <citation type="submission" date="2020-10" db="EMBL/GenBank/DDBJ databases">
        <title>Genome analysis of Massilia species.</title>
        <authorList>
            <person name="Jung D.-H."/>
        </authorList>
    </citation>
    <scope>NUCLEOTIDE SEQUENCE [LARGE SCALE GENOMIC DNA]</scope>
    <source>
        <strain evidence="2">sipir</strain>
    </source>
</reference>
<evidence type="ECO:0008006" key="3">
    <source>
        <dbReference type="Google" id="ProtNLM"/>
    </source>
</evidence>
<evidence type="ECO:0000313" key="1">
    <source>
        <dbReference type="EMBL" id="UOD29120.1"/>
    </source>
</evidence>
<dbReference type="RefSeq" id="WP_243490311.1">
    <property type="nucleotide sequence ID" value="NZ_CP063361.1"/>
</dbReference>
<accession>A0ABY4A2X8</accession>
<gene>
    <name evidence="1" type="ORF">INH39_27475</name>
</gene>